<evidence type="ECO:0000256" key="4">
    <source>
        <dbReference type="ARBA" id="ARBA00022989"/>
    </source>
</evidence>
<keyword evidence="2" id="KW-0813">Transport</keyword>
<feature type="transmembrane region" description="Helical" evidence="6">
    <location>
        <begin position="67"/>
        <end position="94"/>
    </location>
</feature>
<accession>A0A3E2VXQ6</accession>
<dbReference type="Pfam" id="PF07690">
    <property type="entry name" value="MFS_1"/>
    <property type="match status" value="1"/>
</dbReference>
<keyword evidence="3 6" id="KW-0812">Transmembrane</keyword>
<evidence type="ECO:0000313" key="9">
    <source>
        <dbReference type="Proteomes" id="UP000260025"/>
    </source>
</evidence>
<keyword evidence="4 6" id="KW-1133">Transmembrane helix</keyword>
<feature type="transmembrane region" description="Helical" evidence="6">
    <location>
        <begin position="299"/>
        <end position="317"/>
    </location>
</feature>
<dbReference type="PANTHER" id="PTHR23505">
    <property type="entry name" value="SPINSTER"/>
    <property type="match status" value="1"/>
</dbReference>
<feature type="transmembrane region" description="Helical" evidence="6">
    <location>
        <begin position="155"/>
        <end position="174"/>
    </location>
</feature>
<evidence type="ECO:0000256" key="3">
    <source>
        <dbReference type="ARBA" id="ARBA00022692"/>
    </source>
</evidence>
<dbReference type="InterPro" id="IPR044770">
    <property type="entry name" value="MFS_spinster-like"/>
</dbReference>
<evidence type="ECO:0000256" key="1">
    <source>
        <dbReference type="ARBA" id="ARBA00004651"/>
    </source>
</evidence>
<keyword evidence="5 6" id="KW-0472">Membrane</keyword>
<dbReference type="PROSITE" id="PS50850">
    <property type="entry name" value="MFS"/>
    <property type="match status" value="1"/>
</dbReference>
<dbReference type="Gene3D" id="1.20.1250.20">
    <property type="entry name" value="MFS general substrate transporter like domains"/>
    <property type="match status" value="2"/>
</dbReference>
<dbReference type="GO" id="GO:0005886">
    <property type="term" value="C:plasma membrane"/>
    <property type="evidence" value="ECO:0007669"/>
    <property type="project" value="UniProtKB-SubCell"/>
</dbReference>
<organism evidence="8 9">
    <name type="scientific">Clostridium innocuum</name>
    <dbReference type="NCBI Taxonomy" id="1522"/>
    <lineage>
        <taxon>Bacteria</taxon>
        <taxon>Bacillati</taxon>
        <taxon>Bacillota</taxon>
        <taxon>Clostridia</taxon>
        <taxon>Eubacteriales</taxon>
        <taxon>Clostridiaceae</taxon>
        <taxon>Clostridium</taxon>
    </lineage>
</organism>
<feature type="transmembrane region" description="Helical" evidence="6">
    <location>
        <begin position="42"/>
        <end position="60"/>
    </location>
</feature>
<evidence type="ECO:0000313" key="8">
    <source>
        <dbReference type="EMBL" id="RGC16121.1"/>
    </source>
</evidence>
<proteinExistence type="predicted"/>
<feature type="transmembrane region" description="Helical" evidence="6">
    <location>
        <begin position="207"/>
        <end position="228"/>
    </location>
</feature>
<dbReference type="OrthoDB" id="1642828at2"/>
<sequence>MFGVIFLIGIFANLDKSMIGFTADKLISTYGFTKAQMGNLSSVFYVSFILVTIPGGWLVDRFGYKKFVVISLAVLMVFSLLFGTVSSLFAILLLRFMVGFGQAGYTNGAPKIISDSFEADQCAKIQSFVVATAGIGGILASTVGESIINTNWHHAYWFLGIGYMVALLLAVIFLKEHKKEMPAVQGSEAVEKEHIGFFDAWKNRNTLLLAGAVLFSNLVGVAMMFWLPNVFHVNFNIENPAMLSTVMVGFYVIMTIAMASSGIILTKYFKNKELSFIFWASVLTAVCLVIFITAPLYQLAIAALYIGDFAMMLAVPYQLIPRKIIGSAFAVLNIGAFLGGIISPQIVSAFAKSGSYVVSFLVLALCMVISGGLALLVKKPAQLRETEKKQGMQKQLKKAEA</sequence>
<comment type="caution">
    <text evidence="8">The sequence shown here is derived from an EMBL/GenBank/DDBJ whole genome shotgun (WGS) entry which is preliminary data.</text>
</comment>
<evidence type="ECO:0000259" key="7">
    <source>
        <dbReference type="PROSITE" id="PS50850"/>
    </source>
</evidence>
<dbReference type="InterPro" id="IPR011701">
    <property type="entry name" value="MFS"/>
</dbReference>
<protein>
    <submittedName>
        <fullName evidence="8">MFS transporter</fullName>
    </submittedName>
</protein>
<feature type="domain" description="Major facilitator superfamily (MFS) profile" evidence="7">
    <location>
        <begin position="1"/>
        <end position="382"/>
    </location>
</feature>
<dbReference type="GO" id="GO:0022857">
    <property type="term" value="F:transmembrane transporter activity"/>
    <property type="evidence" value="ECO:0007669"/>
    <property type="project" value="InterPro"/>
</dbReference>
<dbReference type="Proteomes" id="UP000260025">
    <property type="component" value="Unassembled WGS sequence"/>
</dbReference>
<gene>
    <name evidence="8" type="ORF">DXA38_08820</name>
</gene>
<dbReference type="InterPro" id="IPR020846">
    <property type="entry name" value="MFS_dom"/>
</dbReference>
<name>A0A3E2VXQ6_CLOIN</name>
<feature type="transmembrane region" description="Helical" evidence="6">
    <location>
        <begin position="356"/>
        <end position="377"/>
    </location>
</feature>
<reference evidence="8 9" key="1">
    <citation type="submission" date="2018-08" db="EMBL/GenBank/DDBJ databases">
        <title>A genome reference for cultivated species of the human gut microbiota.</title>
        <authorList>
            <person name="Zou Y."/>
            <person name="Xue W."/>
            <person name="Luo G."/>
        </authorList>
    </citation>
    <scope>NUCLEOTIDE SEQUENCE [LARGE SCALE GENOMIC DNA]</scope>
    <source>
        <strain evidence="8 9">OF01-2LB</strain>
    </source>
</reference>
<evidence type="ECO:0000256" key="5">
    <source>
        <dbReference type="ARBA" id="ARBA00023136"/>
    </source>
</evidence>
<dbReference type="InterPro" id="IPR036259">
    <property type="entry name" value="MFS_trans_sf"/>
</dbReference>
<evidence type="ECO:0000256" key="6">
    <source>
        <dbReference type="SAM" id="Phobius"/>
    </source>
</evidence>
<dbReference type="EMBL" id="QVEV01000010">
    <property type="protein sequence ID" value="RGC16121.1"/>
    <property type="molecule type" value="Genomic_DNA"/>
</dbReference>
<comment type="subcellular location">
    <subcellularLocation>
        <location evidence="1">Cell membrane</location>
        <topology evidence="1">Multi-pass membrane protein</topology>
    </subcellularLocation>
</comment>
<feature type="transmembrane region" description="Helical" evidence="6">
    <location>
        <begin position="329"/>
        <end position="350"/>
    </location>
</feature>
<dbReference type="AlphaFoldDB" id="A0A3E2VXQ6"/>
<feature type="transmembrane region" description="Helical" evidence="6">
    <location>
        <begin position="276"/>
        <end position="293"/>
    </location>
</feature>
<feature type="transmembrane region" description="Helical" evidence="6">
    <location>
        <begin position="248"/>
        <end position="269"/>
    </location>
</feature>
<evidence type="ECO:0000256" key="2">
    <source>
        <dbReference type="ARBA" id="ARBA00022448"/>
    </source>
</evidence>
<dbReference type="PANTHER" id="PTHR23505:SF79">
    <property type="entry name" value="PROTEIN SPINSTER"/>
    <property type="match status" value="1"/>
</dbReference>
<dbReference type="SUPFAM" id="SSF103473">
    <property type="entry name" value="MFS general substrate transporter"/>
    <property type="match status" value="1"/>
</dbReference>